<dbReference type="Gene3D" id="3.30.565.10">
    <property type="entry name" value="Histidine kinase-like ATPase, C-terminal domain"/>
    <property type="match status" value="1"/>
</dbReference>
<comment type="subcellular location">
    <subcellularLocation>
        <location evidence="2">Membrane</location>
    </subcellularLocation>
</comment>
<evidence type="ECO:0000256" key="6">
    <source>
        <dbReference type="ARBA" id="ARBA00022692"/>
    </source>
</evidence>
<feature type="domain" description="Histidine kinase" evidence="12">
    <location>
        <begin position="275"/>
        <end position="492"/>
    </location>
</feature>
<evidence type="ECO:0000256" key="2">
    <source>
        <dbReference type="ARBA" id="ARBA00004370"/>
    </source>
</evidence>
<organism evidence="13 14">
    <name type="scientific">Marinobacter lutaoensis</name>
    <dbReference type="NCBI Taxonomy" id="135739"/>
    <lineage>
        <taxon>Bacteria</taxon>
        <taxon>Pseudomonadati</taxon>
        <taxon>Pseudomonadota</taxon>
        <taxon>Gammaproteobacteria</taxon>
        <taxon>Pseudomonadales</taxon>
        <taxon>Marinobacteraceae</taxon>
        <taxon>Marinobacter</taxon>
    </lineage>
</organism>
<dbReference type="Pfam" id="PF02518">
    <property type="entry name" value="HATPase_c"/>
    <property type="match status" value="1"/>
</dbReference>
<sequence length="500" mass="54894">MARPMLRTLYGRLALALFLLLVTVGALFTLLSLYSVREYTAAVNQALNRDLARNLVSDRNLVTDGRLNRDALKTLFELYMTINPSIEIYLLDADGRILSYSADPDKIKRKRVSLGPIRALLSDPTAFPLLGDDPRSHDRRKVFSVTPVPSEAHPTGYLYVVLRGEEYDLAESMVHSHQLLQMGAGALAVSLFVGLLAGLLFFRLLTRRLSRLTERVEAFEADVGTAVSAAGDDGPVAGDDIDYLSARFDQMSQRIVAQLELLKDKDHQRRQLVAQVSHDLRTPLASIQGYLEALKLKQDSLPPAEQRRFVAVALSESRRLARLVDELFELAALEAREKHARPEPFVMAELVHDVVQKHQPEAERAGVTLRLGDMAPVRAMADIALCERVLDNLIGNAIRHSPPGKAVTLSVRADTPGVSVSVLDDGPGIAPDQMDHIFEPFFQGSTRSQAGHHAGLGLAIAQRLAGLQEGRISVANRPEGGAEFRIWLPAADRTPPGGET</sequence>
<keyword evidence="5" id="KW-0808">Transferase</keyword>
<dbReference type="PANTHER" id="PTHR45436:SF5">
    <property type="entry name" value="SENSOR HISTIDINE KINASE TRCS"/>
    <property type="match status" value="1"/>
</dbReference>
<evidence type="ECO:0000313" key="14">
    <source>
        <dbReference type="Proteomes" id="UP000189339"/>
    </source>
</evidence>
<evidence type="ECO:0000256" key="9">
    <source>
        <dbReference type="ARBA" id="ARBA00023012"/>
    </source>
</evidence>
<gene>
    <name evidence="13" type="ORF">BTO32_11860</name>
</gene>
<dbReference type="CDD" id="cd00082">
    <property type="entry name" value="HisKA"/>
    <property type="match status" value="1"/>
</dbReference>
<evidence type="ECO:0000256" key="5">
    <source>
        <dbReference type="ARBA" id="ARBA00022679"/>
    </source>
</evidence>
<dbReference type="PROSITE" id="PS50109">
    <property type="entry name" value="HIS_KIN"/>
    <property type="match status" value="1"/>
</dbReference>
<dbReference type="EMBL" id="MSCW01000007">
    <property type="protein sequence ID" value="ONF43363.1"/>
    <property type="molecule type" value="Genomic_DNA"/>
</dbReference>
<dbReference type="InterPro" id="IPR050428">
    <property type="entry name" value="TCS_sensor_his_kinase"/>
</dbReference>
<evidence type="ECO:0000256" key="11">
    <source>
        <dbReference type="SAM" id="Phobius"/>
    </source>
</evidence>
<dbReference type="SUPFAM" id="SSF47384">
    <property type="entry name" value="Homodimeric domain of signal transducing histidine kinase"/>
    <property type="match status" value="1"/>
</dbReference>
<keyword evidence="4" id="KW-0597">Phosphoprotein</keyword>
<dbReference type="STRING" id="135739.BTO32_11860"/>
<dbReference type="EC" id="2.7.13.3" evidence="3"/>
<evidence type="ECO:0000256" key="8">
    <source>
        <dbReference type="ARBA" id="ARBA00022989"/>
    </source>
</evidence>
<evidence type="ECO:0000256" key="4">
    <source>
        <dbReference type="ARBA" id="ARBA00022553"/>
    </source>
</evidence>
<dbReference type="Gene3D" id="1.10.287.130">
    <property type="match status" value="1"/>
</dbReference>
<evidence type="ECO:0000259" key="12">
    <source>
        <dbReference type="PROSITE" id="PS50109"/>
    </source>
</evidence>
<evidence type="ECO:0000313" key="13">
    <source>
        <dbReference type="EMBL" id="ONF43363.1"/>
    </source>
</evidence>
<dbReference type="Pfam" id="PF00512">
    <property type="entry name" value="HisKA"/>
    <property type="match status" value="1"/>
</dbReference>
<dbReference type="InterPro" id="IPR036097">
    <property type="entry name" value="HisK_dim/P_sf"/>
</dbReference>
<dbReference type="SUPFAM" id="SSF55874">
    <property type="entry name" value="ATPase domain of HSP90 chaperone/DNA topoisomerase II/histidine kinase"/>
    <property type="match status" value="1"/>
</dbReference>
<dbReference type="SMART" id="SM00388">
    <property type="entry name" value="HisKA"/>
    <property type="match status" value="1"/>
</dbReference>
<dbReference type="InterPro" id="IPR003594">
    <property type="entry name" value="HATPase_dom"/>
</dbReference>
<reference evidence="13 14" key="1">
    <citation type="submission" date="2016-12" db="EMBL/GenBank/DDBJ databases">
        <title>Marinobacter lutaoensis whole genome sequencing.</title>
        <authorList>
            <person name="Verma A."/>
            <person name="Krishnamurthi S."/>
        </authorList>
    </citation>
    <scope>NUCLEOTIDE SEQUENCE [LARGE SCALE GENOMIC DNA]</scope>
    <source>
        <strain evidence="13 14">T5054</strain>
    </source>
</reference>
<keyword evidence="7 13" id="KW-0418">Kinase</keyword>
<dbReference type="OrthoDB" id="9804645at2"/>
<keyword evidence="9" id="KW-0902">Two-component regulatory system</keyword>
<keyword evidence="6 11" id="KW-0812">Transmembrane</keyword>
<dbReference type="InterPro" id="IPR004358">
    <property type="entry name" value="Sig_transdc_His_kin-like_C"/>
</dbReference>
<comment type="caution">
    <text evidence="13">The sequence shown here is derived from an EMBL/GenBank/DDBJ whole genome shotgun (WGS) entry which is preliminary data.</text>
</comment>
<dbReference type="InterPro" id="IPR003661">
    <property type="entry name" value="HisK_dim/P_dom"/>
</dbReference>
<dbReference type="GO" id="GO:0016020">
    <property type="term" value="C:membrane"/>
    <property type="evidence" value="ECO:0007669"/>
    <property type="project" value="UniProtKB-SubCell"/>
</dbReference>
<dbReference type="PANTHER" id="PTHR45436">
    <property type="entry name" value="SENSOR HISTIDINE KINASE YKOH"/>
    <property type="match status" value="1"/>
</dbReference>
<comment type="catalytic activity">
    <reaction evidence="1">
        <text>ATP + protein L-histidine = ADP + protein N-phospho-L-histidine.</text>
        <dbReference type="EC" id="2.7.13.3"/>
    </reaction>
</comment>
<dbReference type="SMART" id="SM00387">
    <property type="entry name" value="HATPase_c"/>
    <property type="match status" value="1"/>
</dbReference>
<evidence type="ECO:0000256" key="1">
    <source>
        <dbReference type="ARBA" id="ARBA00000085"/>
    </source>
</evidence>
<dbReference type="InterPro" id="IPR005467">
    <property type="entry name" value="His_kinase_dom"/>
</dbReference>
<dbReference type="AlphaFoldDB" id="A0A1V2DRY8"/>
<evidence type="ECO:0000256" key="10">
    <source>
        <dbReference type="ARBA" id="ARBA00023136"/>
    </source>
</evidence>
<name>A0A1V2DRY8_9GAMM</name>
<dbReference type="FunFam" id="1.10.287.130:FF:000001">
    <property type="entry name" value="Two-component sensor histidine kinase"/>
    <property type="match status" value="1"/>
</dbReference>
<dbReference type="PRINTS" id="PR00344">
    <property type="entry name" value="BCTRLSENSOR"/>
</dbReference>
<dbReference type="InterPro" id="IPR036890">
    <property type="entry name" value="HATPase_C_sf"/>
</dbReference>
<keyword evidence="8 11" id="KW-1133">Transmembrane helix</keyword>
<accession>A0A1V2DRY8</accession>
<keyword evidence="14" id="KW-1185">Reference proteome</keyword>
<dbReference type="GO" id="GO:0000155">
    <property type="term" value="F:phosphorelay sensor kinase activity"/>
    <property type="evidence" value="ECO:0007669"/>
    <property type="project" value="InterPro"/>
</dbReference>
<feature type="transmembrane region" description="Helical" evidence="11">
    <location>
        <begin position="182"/>
        <end position="205"/>
    </location>
</feature>
<evidence type="ECO:0000256" key="3">
    <source>
        <dbReference type="ARBA" id="ARBA00012438"/>
    </source>
</evidence>
<dbReference type="CDD" id="cd00075">
    <property type="entry name" value="HATPase"/>
    <property type="match status" value="1"/>
</dbReference>
<proteinExistence type="predicted"/>
<dbReference type="Proteomes" id="UP000189339">
    <property type="component" value="Unassembled WGS sequence"/>
</dbReference>
<dbReference type="RefSeq" id="WP_076724828.1">
    <property type="nucleotide sequence ID" value="NZ_MSCW01000007.1"/>
</dbReference>
<evidence type="ECO:0000256" key="7">
    <source>
        <dbReference type="ARBA" id="ARBA00022777"/>
    </source>
</evidence>
<keyword evidence="10 11" id="KW-0472">Membrane</keyword>
<protein>
    <recommendedName>
        <fullName evidence="3">histidine kinase</fullName>
        <ecNumber evidence="3">2.7.13.3</ecNumber>
    </recommendedName>
</protein>